<keyword evidence="3" id="KW-1185">Reference proteome</keyword>
<dbReference type="AlphaFoldDB" id="A0A7J7K7F3"/>
<name>A0A7J7K7F3_BUGNE</name>
<accession>A0A7J7K7F3</accession>
<protein>
    <submittedName>
        <fullName evidence="2">Uncharacterized protein</fullName>
    </submittedName>
</protein>
<evidence type="ECO:0000313" key="3">
    <source>
        <dbReference type="Proteomes" id="UP000593567"/>
    </source>
</evidence>
<sequence>MFKKFTDTLSGTLDTVKSYGSSMVIGQTTQDGSTDKAPANKLSLTLPTIGNGSVSAPATTANSPDKPGQKTSLAANTLLGIQNTLGKITGRGDSTNAVVVASQKGHTGRGPTLGNAVITDVTRITDKHVIDDDIRGMAAEDISDFEQYKKVPDLLL</sequence>
<comment type="caution">
    <text evidence="2">The sequence shown here is derived from an EMBL/GenBank/DDBJ whole genome shotgun (WGS) entry which is preliminary data.</text>
</comment>
<dbReference type="Proteomes" id="UP000593567">
    <property type="component" value="Unassembled WGS sequence"/>
</dbReference>
<evidence type="ECO:0000313" key="2">
    <source>
        <dbReference type="EMBL" id="KAF6034157.1"/>
    </source>
</evidence>
<organism evidence="2 3">
    <name type="scientific">Bugula neritina</name>
    <name type="common">Brown bryozoan</name>
    <name type="synonym">Sertularia neritina</name>
    <dbReference type="NCBI Taxonomy" id="10212"/>
    <lineage>
        <taxon>Eukaryota</taxon>
        <taxon>Metazoa</taxon>
        <taxon>Spiralia</taxon>
        <taxon>Lophotrochozoa</taxon>
        <taxon>Bryozoa</taxon>
        <taxon>Gymnolaemata</taxon>
        <taxon>Cheilostomatida</taxon>
        <taxon>Flustrina</taxon>
        <taxon>Buguloidea</taxon>
        <taxon>Bugulidae</taxon>
        <taxon>Bugula</taxon>
    </lineage>
</organism>
<gene>
    <name evidence="2" type="ORF">EB796_007540</name>
</gene>
<dbReference type="EMBL" id="VXIV02001142">
    <property type="protein sequence ID" value="KAF6034157.1"/>
    <property type="molecule type" value="Genomic_DNA"/>
</dbReference>
<feature type="region of interest" description="Disordered" evidence="1">
    <location>
        <begin position="49"/>
        <end position="70"/>
    </location>
</feature>
<proteinExistence type="predicted"/>
<evidence type="ECO:0000256" key="1">
    <source>
        <dbReference type="SAM" id="MobiDB-lite"/>
    </source>
</evidence>
<reference evidence="2" key="1">
    <citation type="submission" date="2020-06" db="EMBL/GenBank/DDBJ databases">
        <title>Draft genome of Bugula neritina, a colonial animal packing powerful symbionts and potential medicines.</title>
        <authorList>
            <person name="Rayko M."/>
        </authorList>
    </citation>
    <scope>NUCLEOTIDE SEQUENCE [LARGE SCALE GENOMIC DNA]</scope>
    <source>
        <strain evidence="2">Kwan_BN1</strain>
    </source>
</reference>